<dbReference type="Gene3D" id="3.30.565.10">
    <property type="entry name" value="Histidine kinase-like ATPase, C-terminal domain"/>
    <property type="match status" value="1"/>
</dbReference>
<proteinExistence type="predicted"/>
<keyword evidence="7" id="KW-0067">ATP-binding</keyword>
<evidence type="ECO:0000313" key="12">
    <source>
        <dbReference type="Proteomes" id="UP000450676"/>
    </source>
</evidence>
<keyword evidence="9" id="KW-0472">Membrane</keyword>
<dbReference type="PROSITE" id="PS50109">
    <property type="entry name" value="HIS_KIN"/>
    <property type="match status" value="1"/>
</dbReference>
<comment type="catalytic activity">
    <reaction evidence="1">
        <text>ATP + protein L-histidine = ADP + protein N-phospho-L-histidine.</text>
        <dbReference type="EC" id="2.7.13.3"/>
    </reaction>
</comment>
<feature type="domain" description="Histidine kinase" evidence="10">
    <location>
        <begin position="138"/>
        <end position="353"/>
    </location>
</feature>
<keyword evidence="5" id="KW-0547">Nucleotide-binding</keyword>
<evidence type="ECO:0000256" key="2">
    <source>
        <dbReference type="ARBA" id="ARBA00012438"/>
    </source>
</evidence>
<dbReference type="EMBL" id="WWCU01000002">
    <property type="protein sequence ID" value="MYN06152.1"/>
    <property type="molecule type" value="Genomic_DNA"/>
</dbReference>
<gene>
    <name evidence="11" type="ORF">GTP77_02250</name>
</gene>
<dbReference type="Pfam" id="PF00512">
    <property type="entry name" value="HisKA"/>
    <property type="match status" value="1"/>
</dbReference>
<name>A0A7X4H9F7_9BURK</name>
<dbReference type="CDD" id="cd00082">
    <property type="entry name" value="HisKA"/>
    <property type="match status" value="1"/>
</dbReference>
<organism evidence="11 12">
    <name type="scientific">Pseudoduganella aquatica</name>
    <dbReference type="NCBI Taxonomy" id="2660641"/>
    <lineage>
        <taxon>Bacteria</taxon>
        <taxon>Pseudomonadati</taxon>
        <taxon>Pseudomonadota</taxon>
        <taxon>Betaproteobacteria</taxon>
        <taxon>Burkholderiales</taxon>
        <taxon>Oxalobacteraceae</taxon>
        <taxon>Telluria group</taxon>
        <taxon>Pseudoduganella</taxon>
    </lineage>
</organism>
<evidence type="ECO:0000256" key="4">
    <source>
        <dbReference type="ARBA" id="ARBA00022679"/>
    </source>
</evidence>
<dbReference type="PANTHER" id="PTHR43065:SF10">
    <property type="entry name" value="PEROXIDE STRESS-ACTIVATED HISTIDINE KINASE MAK3"/>
    <property type="match status" value="1"/>
</dbReference>
<dbReference type="InterPro" id="IPR036890">
    <property type="entry name" value="HATPase_C_sf"/>
</dbReference>
<evidence type="ECO:0000256" key="7">
    <source>
        <dbReference type="ARBA" id="ARBA00022840"/>
    </source>
</evidence>
<protein>
    <recommendedName>
        <fullName evidence="2">histidine kinase</fullName>
        <ecNumber evidence="2">2.7.13.3</ecNumber>
    </recommendedName>
</protein>
<dbReference type="GO" id="GO:0005524">
    <property type="term" value="F:ATP binding"/>
    <property type="evidence" value="ECO:0007669"/>
    <property type="project" value="UniProtKB-KW"/>
</dbReference>
<keyword evidence="9" id="KW-0812">Transmembrane</keyword>
<feature type="transmembrane region" description="Helical" evidence="9">
    <location>
        <begin position="81"/>
        <end position="100"/>
    </location>
</feature>
<dbReference type="SMART" id="SM00387">
    <property type="entry name" value="HATPase_c"/>
    <property type="match status" value="1"/>
</dbReference>
<dbReference type="AlphaFoldDB" id="A0A7X4H9F7"/>
<keyword evidence="6" id="KW-0418">Kinase</keyword>
<dbReference type="GO" id="GO:0000155">
    <property type="term" value="F:phosphorelay sensor kinase activity"/>
    <property type="evidence" value="ECO:0007669"/>
    <property type="project" value="InterPro"/>
</dbReference>
<evidence type="ECO:0000256" key="9">
    <source>
        <dbReference type="SAM" id="Phobius"/>
    </source>
</evidence>
<evidence type="ECO:0000256" key="3">
    <source>
        <dbReference type="ARBA" id="ARBA00022553"/>
    </source>
</evidence>
<dbReference type="SUPFAM" id="SSF47384">
    <property type="entry name" value="Homodimeric domain of signal transducing histidine kinase"/>
    <property type="match status" value="1"/>
</dbReference>
<evidence type="ECO:0000256" key="8">
    <source>
        <dbReference type="ARBA" id="ARBA00023012"/>
    </source>
</evidence>
<dbReference type="EC" id="2.7.13.3" evidence="2"/>
<dbReference type="InterPro" id="IPR003594">
    <property type="entry name" value="HATPase_dom"/>
</dbReference>
<accession>A0A7X4H9F7</accession>
<keyword evidence="3" id="KW-0597">Phosphoprotein</keyword>
<keyword evidence="9" id="KW-1133">Transmembrane helix</keyword>
<feature type="transmembrane region" description="Helical" evidence="9">
    <location>
        <begin position="33"/>
        <end position="49"/>
    </location>
</feature>
<evidence type="ECO:0000259" key="10">
    <source>
        <dbReference type="PROSITE" id="PS50109"/>
    </source>
</evidence>
<dbReference type="Proteomes" id="UP000450676">
    <property type="component" value="Unassembled WGS sequence"/>
</dbReference>
<feature type="transmembrane region" description="Helical" evidence="9">
    <location>
        <begin position="54"/>
        <end position="75"/>
    </location>
</feature>
<dbReference type="InterPro" id="IPR004358">
    <property type="entry name" value="Sig_transdc_His_kin-like_C"/>
</dbReference>
<evidence type="ECO:0000256" key="1">
    <source>
        <dbReference type="ARBA" id="ARBA00000085"/>
    </source>
</evidence>
<dbReference type="SMART" id="SM00388">
    <property type="entry name" value="HisKA"/>
    <property type="match status" value="1"/>
</dbReference>
<dbReference type="SUPFAM" id="SSF55874">
    <property type="entry name" value="ATPase domain of HSP90 chaperone/DNA topoisomerase II/histidine kinase"/>
    <property type="match status" value="1"/>
</dbReference>
<dbReference type="Pfam" id="PF02518">
    <property type="entry name" value="HATPase_c"/>
    <property type="match status" value="1"/>
</dbReference>
<dbReference type="PRINTS" id="PR00344">
    <property type="entry name" value="BCTRLSENSOR"/>
</dbReference>
<keyword evidence="8" id="KW-0902">Two-component regulatory system</keyword>
<dbReference type="InterPro" id="IPR003661">
    <property type="entry name" value="HisK_dim/P_dom"/>
</dbReference>
<dbReference type="PANTHER" id="PTHR43065">
    <property type="entry name" value="SENSOR HISTIDINE KINASE"/>
    <property type="match status" value="1"/>
</dbReference>
<dbReference type="RefSeq" id="WP_161070544.1">
    <property type="nucleotide sequence ID" value="NZ_WWCU01000002.1"/>
</dbReference>
<evidence type="ECO:0000313" key="11">
    <source>
        <dbReference type="EMBL" id="MYN06152.1"/>
    </source>
</evidence>
<keyword evidence="12" id="KW-1185">Reference proteome</keyword>
<dbReference type="GO" id="GO:0042802">
    <property type="term" value="F:identical protein binding"/>
    <property type="evidence" value="ECO:0007669"/>
    <property type="project" value="UniProtKB-ARBA"/>
</dbReference>
<dbReference type="InterPro" id="IPR036097">
    <property type="entry name" value="HisK_dim/P_sf"/>
</dbReference>
<evidence type="ECO:0000256" key="6">
    <source>
        <dbReference type="ARBA" id="ARBA00022777"/>
    </source>
</evidence>
<evidence type="ECO:0000256" key="5">
    <source>
        <dbReference type="ARBA" id="ARBA00022741"/>
    </source>
</evidence>
<keyword evidence="4" id="KW-0808">Transferase</keyword>
<reference evidence="11 12" key="1">
    <citation type="submission" date="2019-12" db="EMBL/GenBank/DDBJ databases">
        <title>Novel species isolated from a subtropical stream in China.</title>
        <authorList>
            <person name="Lu H."/>
        </authorList>
    </citation>
    <scope>NUCLEOTIDE SEQUENCE [LARGE SCALE GENOMIC DNA]</scope>
    <source>
        <strain evidence="11 12">FT127W</strain>
    </source>
</reference>
<comment type="caution">
    <text evidence="11">The sequence shown here is derived from an EMBL/GenBank/DDBJ whole genome shotgun (WGS) entry which is preliminary data.</text>
</comment>
<sequence length="357" mass="38249">MVRVQGSPLLSLLLVGLTLAIFAVDAFTPLDVAIAVMYVVVVLLSASVWRRRGVILTSAVCLGLTVLAYAFSHAAMFSGPASGRMVVSLAAIGIVAYLALRWQAATNALIAREEALHRSQSQLAHVTRVTMLGELAASIAHEVNQPLAAITTNGGASLRWLNRAEPDLDEARAAIGSVLEEAGRASEVIRRIRALARRSDPRHLPLSLNEVAQEAARLVRRELASHHVSLNLDLAPDLPQVCGDRVQLQQVLINLLMNAMQAMQHCAPGEALLLLQTRIHEQGGVVCSVADTGPGIPPEHLPKLFDAFFSTKEEGMGMGLPICRSIIETHGGRIWAGMPPRGAMLCFSLPVTEECSA</sequence>
<dbReference type="InterPro" id="IPR005467">
    <property type="entry name" value="His_kinase_dom"/>
</dbReference>
<dbReference type="Gene3D" id="1.10.287.130">
    <property type="match status" value="1"/>
</dbReference>
<dbReference type="FunFam" id="3.30.565.10:FF:000042">
    <property type="entry name" value="Two-component sensor histidine kinase KdpD"/>
    <property type="match status" value="1"/>
</dbReference>